<keyword evidence="1 2" id="KW-0175">Coiled coil</keyword>
<evidence type="ECO:0000259" key="4">
    <source>
        <dbReference type="Pfam" id="PF15035"/>
    </source>
</evidence>
<feature type="coiled-coil region" evidence="2">
    <location>
        <begin position="719"/>
        <end position="746"/>
    </location>
</feature>
<dbReference type="Pfam" id="PF15035">
    <property type="entry name" value="Rootletin"/>
    <property type="match status" value="1"/>
</dbReference>
<feature type="coiled-coil region" evidence="2">
    <location>
        <begin position="150"/>
        <end position="180"/>
    </location>
</feature>
<evidence type="ECO:0000256" key="2">
    <source>
        <dbReference type="SAM" id="Coils"/>
    </source>
</evidence>
<dbReference type="InterPro" id="IPR055167">
    <property type="entry name" value="Rootletin-like_CC"/>
</dbReference>
<evidence type="ECO:0000313" key="6">
    <source>
        <dbReference type="Proteomes" id="UP000018936"/>
    </source>
</evidence>
<dbReference type="Proteomes" id="UP000018936">
    <property type="component" value="Unassembled WGS sequence"/>
</dbReference>
<feature type="region of interest" description="Disordered" evidence="3">
    <location>
        <begin position="425"/>
        <end position="450"/>
    </location>
</feature>
<name>V8NDD7_OPHHA</name>
<dbReference type="AlphaFoldDB" id="V8NDD7"/>
<gene>
    <name evidence="5" type="primary">CROCC</name>
    <name evidence="5" type="ORF">L345_14169</name>
</gene>
<feature type="compositionally biased region" description="Low complexity" evidence="3">
    <location>
        <begin position="207"/>
        <end position="222"/>
    </location>
</feature>
<sequence length="1171" mass="132798">MLREQLEQANVANQALSEDIRKLTMDWTKAREELQQREAEWRREEESFNDYFSSEHSRLLTLWRQVVSLRRHFSETKSMTERDLSELKSELSHTGRAVNATCLNLSGRLHLSESTASAAVEKQALLTAQLEDKVRDVIQLQVRCDTEKEASRAQEQAVEVEALRREAEKLHQALREIAQAVILDAEGTSHLSPSDPKTDVSASNGTSLRGLSSPLRSSSPRRSLSPVFAASSLAMVQSALQKRQLQLQELGGKYEATQDLVSSLKRQLAEESHDRQSLDETVLQLRTDLANVHKQRETEVSRLERDKELLAQNRALAEQEAQAARRNMQAAQAEVERLQRQKNTASALNAELRNLRSQLEEAIAGHKREAKSLQGQARDLAKQRESALCEVEELKTRLQLLEDARELIRRELGEAHRKVREAQEACDHQRKEAADLRRGLNDESKEKEAFQRSNTELRMALKRAESERISLKRATEEKDQKISVLEEAQAAAGKEATDMRSNLQEVEQSRLEARRELQELRRQVKMLDSENSKKNKEVAELQARVALDEQREEESRRESFGLKQKIVESEAGRESARKEDDARSQLGSLKCQLAETEAQRDLASSRVQQLQKQVAACEEERRSLDGKLTGAQTALMLQEETLRWSERERKAQAEKLAALEHDLQAAASEQRATQEKLGKMKANETKLEVDKRRLRDSLGTSESRSTKLELLRRSLEGELQRAKVVLSDREAELQLLQERVTLMQRQATPNPLDGRARRGAFGCPAASQPYFGSFPPHQVTESEARASALQHSLDQLNLLLAKAADSETSLKEKVQGLTATSRPRRSCCSCRRPWQPARTSRESYRWVCFGQKGRAPSGSASLRQRWPAALPRETSPHPSTLYPLQERLDAAHKALLEAKKQNGALSERLQALKGQQAQLELQKEELEGLGRQQEEVSRLNPQRCPWLSSSWGRAGGPGGTRRLLGVAKELVLFPGSVGRGESRLETHPHRPSSPHLQLLRQRQEGEAAALRKLQKVQEDRRLLQERLGSLQKVLAQLESEKREAERLSLRLEKEKGALRRTLDKVEREKLKTHEDSVRLSVEKGRLDRSLTGTEQELMGAQEQIRQLELEQPRGKKPLGKAAAAQRQEGERLSGALRPGAKGLEEQKASRWSEQLRCFSDPSWIRRRIRPP</sequence>
<evidence type="ECO:0000256" key="3">
    <source>
        <dbReference type="SAM" id="MobiDB-lite"/>
    </source>
</evidence>
<dbReference type="PANTHER" id="PTHR23159:SF31">
    <property type="entry name" value="CENTROSOME-ASSOCIATED PROTEIN CEP250 ISOFORM X1"/>
    <property type="match status" value="1"/>
</dbReference>
<dbReference type="OrthoDB" id="3549872at2759"/>
<feature type="domain" description="Rootletin-like coiled-coil" evidence="4">
    <location>
        <begin position="1"/>
        <end position="94"/>
    </location>
</feature>
<feature type="coiled-coil region" evidence="2">
    <location>
        <begin position="895"/>
        <end position="932"/>
    </location>
</feature>
<evidence type="ECO:0000313" key="5">
    <source>
        <dbReference type="EMBL" id="ETE60095.1"/>
    </source>
</evidence>
<keyword evidence="6" id="KW-1185">Reference proteome</keyword>
<accession>V8NDD7</accession>
<feature type="region of interest" description="Disordered" evidence="3">
    <location>
        <begin position="1108"/>
        <end position="1152"/>
    </location>
</feature>
<organism evidence="5 6">
    <name type="scientific">Ophiophagus hannah</name>
    <name type="common">King cobra</name>
    <name type="synonym">Naja hannah</name>
    <dbReference type="NCBI Taxonomy" id="8665"/>
    <lineage>
        <taxon>Eukaryota</taxon>
        <taxon>Metazoa</taxon>
        <taxon>Chordata</taxon>
        <taxon>Craniata</taxon>
        <taxon>Vertebrata</taxon>
        <taxon>Euteleostomi</taxon>
        <taxon>Lepidosauria</taxon>
        <taxon>Squamata</taxon>
        <taxon>Bifurcata</taxon>
        <taxon>Unidentata</taxon>
        <taxon>Episquamata</taxon>
        <taxon>Toxicofera</taxon>
        <taxon>Serpentes</taxon>
        <taxon>Colubroidea</taxon>
        <taxon>Elapidae</taxon>
        <taxon>Elapinae</taxon>
        <taxon>Ophiophagus</taxon>
    </lineage>
</organism>
<proteinExistence type="predicted"/>
<evidence type="ECO:0000256" key="1">
    <source>
        <dbReference type="ARBA" id="ARBA00023054"/>
    </source>
</evidence>
<feature type="region of interest" description="Disordered" evidence="3">
    <location>
        <begin position="188"/>
        <end position="222"/>
    </location>
</feature>
<reference evidence="5 6" key="1">
    <citation type="journal article" date="2013" name="Proc. Natl. Acad. Sci. U.S.A.">
        <title>The king cobra genome reveals dynamic gene evolution and adaptation in the snake venom system.</title>
        <authorList>
            <person name="Vonk F.J."/>
            <person name="Casewell N.R."/>
            <person name="Henkel C.V."/>
            <person name="Heimberg A.M."/>
            <person name="Jansen H.J."/>
            <person name="McCleary R.J."/>
            <person name="Kerkkamp H.M."/>
            <person name="Vos R.A."/>
            <person name="Guerreiro I."/>
            <person name="Calvete J.J."/>
            <person name="Wuster W."/>
            <person name="Woods A.E."/>
            <person name="Logan J.M."/>
            <person name="Harrison R.A."/>
            <person name="Castoe T.A."/>
            <person name="de Koning A.P."/>
            <person name="Pollock D.D."/>
            <person name="Yandell M."/>
            <person name="Calderon D."/>
            <person name="Renjifo C."/>
            <person name="Currier R.B."/>
            <person name="Salgado D."/>
            <person name="Pla D."/>
            <person name="Sanz L."/>
            <person name="Hyder A.S."/>
            <person name="Ribeiro J.M."/>
            <person name="Arntzen J.W."/>
            <person name="van den Thillart G.E."/>
            <person name="Boetzer M."/>
            <person name="Pirovano W."/>
            <person name="Dirks R.P."/>
            <person name="Spaink H.P."/>
            <person name="Duboule D."/>
            <person name="McGlinn E."/>
            <person name="Kini R.M."/>
            <person name="Richardson M.K."/>
        </authorList>
    </citation>
    <scope>NUCLEOTIDE SEQUENCE</scope>
    <source>
        <tissue evidence="5">Blood</tissue>
    </source>
</reference>
<dbReference type="EMBL" id="AZIM01004967">
    <property type="protein sequence ID" value="ETE60095.1"/>
    <property type="molecule type" value="Genomic_DNA"/>
</dbReference>
<comment type="caution">
    <text evidence="5">The sequence shown here is derived from an EMBL/GenBank/DDBJ whole genome shotgun (WGS) entry which is preliminary data.</text>
</comment>
<dbReference type="GO" id="GO:0005813">
    <property type="term" value="C:centrosome"/>
    <property type="evidence" value="ECO:0007669"/>
    <property type="project" value="TreeGrafter"/>
</dbReference>
<dbReference type="GO" id="GO:0005814">
    <property type="term" value="C:centriole"/>
    <property type="evidence" value="ECO:0007669"/>
    <property type="project" value="TreeGrafter"/>
</dbReference>
<feature type="non-terminal residue" evidence="5">
    <location>
        <position position="1"/>
    </location>
</feature>
<protein>
    <submittedName>
        <fullName evidence="5">Rootletin</fullName>
    </submittedName>
</protein>
<dbReference type="PANTHER" id="PTHR23159">
    <property type="entry name" value="CENTROSOMAL PROTEIN 2"/>
    <property type="match status" value="1"/>
</dbReference>